<dbReference type="Proteomes" id="UP000002943">
    <property type="component" value="Unassembled WGS sequence"/>
</dbReference>
<evidence type="ECO:0000259" key="5">
    <source>
        <dbReference type="PROSITE" id="PS50931"/>
    </source>
</evidence>
<dbReference type="eggNOG" id="COG0583">
    <property type="taxonomic scope" value="Bacteria"/>
</dbReference>
<comment type="caution">
    <text evidence="6">The sequence shown here is derived from an EMBL/GenBank/DDBJ whole genome shotgun (WGS) entry which is preliminary data.</text>
</comment>
<feature type="domain" description="HTH lysR-type" evidence="5">
    <location>
        <begin position="1"/>
        <end position="58"/>
    </location>
</feature>
<dbReference type="InterPro" id="IPR000847">
    <property type="entry name" value="LysR_HTH_N"/>
</dbReference>
<keyword evidence="7" id="KW-1185">Reference proteome</keyword>
<evidence type="ECO:0000313" key="6">
    <source>
        <dbReference type="EMBL" id="EFP97505.1"/>
    </source>
</evidence>
<dbReference type="STRING" id="796620.VIBC2010_00115"/>
<dbReference type="PANTHER" id="PTHR30126:SF77">
    <property type="entry name" value="TRANSCRIPTIONAL REGULATORY PROTEIN"/>
    <property type="match status" value="1"/>
</dbReference>
<gene>
    <name evidence="6" type="ORF">VIBC2010_00115</name>
</gene>
<dbReference type="GO" id="GO:0003700">
    <property type="term" value="F:DNA-binding transcription factor activity"/>
    <property type="evidence" value="ECO:0007669"/>
    <property type="project" value="InterPro"/>
</dbReference>
<dbReference type="PRINTS" id="PR00039">
    <property type="entry name" value="HTHLYSR"/>
</dbReference>
<dbReference type="OrthoDB" id="9786526at2"/>
<evidence type="ECO:0000256" key="2">
    <source>
        <dbReference type="ARBA" id="ARBA00023015"/>
    </source>
</evidence>
<dbReference type="CDD" id="cd05466">
    <property type="entry name" value="PBP2_LTTR_substrate"/>
    <property type="match status" value="1"/>
</dbReference>
<dbReference type="InterPro" id="IPR036388">
    <property type="entry name" value="WH-like_DNA-bd_sf"/>
</dbReference>
<comment type="similarity">
    <text evidence="1">Belongs to the LysR transcriptional regulatory family.</text>
</comment>
<dbReference type="GO" id="GO:0000976">
    <property type="term" value="F:transcription cis-regulatory region binding"/>
    <property type="evidence" value="ECO:0007669"/>
    <property type="project" value="TreeGrafter"/>
</dbReference>
<keyword evidence="4" id="KW-0804">Transcription</keyword>
<protein>
    <submittedName>
        <fullName evidence="6">LysR family transcriptional regulator</fullName>
    </submittedName>
</protein>
<dbReference type="RefSeq" id="WP_009600441.1">
    <property type="nucleotide sequence ID" value="NZ_AEIU01000057.1"/>
</dbReference>
<organism evidence="6 7">
    <name type="scientific">Vibrio caribbeanicus ATCC BAA-2122</name>
    <dbReference type="NCBI Taxonomy" id="796620"/>
    <lineage>
        <taxon>Bacteria</taxon>
        <taxon>Pseudomonadati</taxon>
        <taxon>Pseudomonadota</taxon>
        <taxon>Gammaproteobacteria</taxon>
        <taxon>Vibrionales</taxon>
        <taxon>Vibrionaceae</taxon>
        <taxon>Vibrio</taxon>
    </lineage>
</organism>
<dbReference type="Gene3D" id="3.40.190.290">
    <property type="match status" value="1"/>
</dbReference>
<dbReference type="FunFam" id="1.10.10.10:FF:000001">
    <property type="entry name" value="LysR family transcriptional regulator"/>
    <property type="match status" value="1"/>
</dbReference>
<sequence length="297" mass="32935">MNFKRIETFVLVATLGSFRKAAEQQYTTQPAISSRIAALEQELGVMLFDRDSTPIVLTADGKELLPFAEKVVFMADQLRQRADISRQFSGTLRLGVSETIVHTWLPTFLKELHDQLPNLDVDMTVDVTSHLRTGLLDKTFDLTFLMGPISDPGIVNVDLCDFPLVWIASPSLGLPERTLTLEELVHYPIITYSRNTKPFREISDRFMQVDGLPVRFFSSSSLSACRKLTCDGVGVSALPSDVVSADLQSGRLIQLNTEWLPSALHFTASYSSGPLNSTAKIATEIAMKVSSEFKSDK</sequence>
<proteinExistence type="inferred from homology"/>
<evidence type="ECO:0000313" key="7">
    <source>
        <dbReference type="Proteomes" id="UP000002943"/>
    </source>
</evidence>
<accession>E3BHH4</accession>
<evidence type="ECO:0000256" key="1">
    <source>
        <dbReference type="ARBA" id="ARBA00009437"/>
    </source>
</evidence>
<dbReference type="PANTHER" id="PTHR30126">
    <property type="entry name" value="HTH-TYPE TRANSCRIPTIONAL REGULATOR"/>
    <property type="match status" value="1"/>
</dbReference>
<dbReference type="InterPro" id="IPR036390">
    <property type="entry name" value="WH_DNA-bd_sf"/>
</dbReference>
<evidence type="ECO:0000256" key="3">
    <source>
        <dbReference type="ARBA" id="ARBA00023125"/>
    </source>
</evidence>
<keyword evidence="2" id="KW-0805">Transcription regulation</keyword>
<keyword evidence="3" id="KW-0238">DNA-binding</keyword>
<dbReference type="InterPro" id="IPR005119">
    <property type="entry name" value="LysR_subst-bd"/>
</dbReference>
<dbReference type="AlphaFoldDB" id="E3BHH4"/>
<dbReference type="Gene3D" id="1.10.10.10">
    <property type="entry name" value="Winged helix-like DNA-binding domain superfamily/Winged helix DNA-binding domain"/>
    <property type="match status" value="1"/>
</dbReference>
<dbReference type="SUPFAM" id="SSF53850">
    <property type="entry name" value="Periplasmic binding protein-like II"/>
    <property type="match status" value="1"/>
</dbReference>
<dbReference type="PROSITE" id="PS50931">
    <property type="entry name" value="HTH_LYSR"/>
    <property type="match status" value="1"/>
</dbReference>
<reference evidence="6 7" key="1">
    <citation type="journal article" date="2012" name="Int. J. Syst. Evol. Microbiol.">
        <title>Vibrio caribbeanicus sp. nov., isolated from the marine sponge Scleritoderma cyanea.</title>
        <authorList>
            <person name="Hoffmann M."/>
            <person name="Monday S.R."/>
            <person name="Allard M.W."/>
            <person name="Strain E.A."/>
            <person name="Whittaker P."/>
            <person name="Naum M."/>
            <person name="McCarthy P.J."/>
            <person name="Lopez J.V."/>
            <person name="Fischer M."/>
            <person name="Brown E.W."/>
        </authorList>
    </citation>
    <scope>NUCLEOTIDE SEQUENCE [LARGE SCALE GENOMIC DNA]</scope>
    <source>
        <strain evidence="6 7">ATCC BAA-2122</strain>
    </source>
</reference>
<dbReference type="Pfam" id="PF00126">
    <property type="entry name" value="HTH_1"/>
    <property type="match status" value="1"/>
</dbReference>
<dbReference type="EMBL" id="AEIU01000057">
    <property type="protein sequence ID" value="EFP97505.1"/>
    <property type="molecule type" value="Genomic_DNA"/>
</dbReference>
<dbReference type="SUPFAM" id="SSF46785">
    <property type="entry name" value="Winged helix' DNA-binding domain"/>
    <property type="match status" value="1"/>
</dbReference>
<name>E3BHH4_9VIBR</name>
<dbReference type="Pfam" id="PF03466">
    <property type="entry name" value="LysR_substrate"/>
    <property type="match status" value="1"/>
</dbReference>
<evidence type="ECO:0000256" key="4">
    <source>
        <dbReference type="ARBA" id="ARBA00023163"/>
    </source>
</evidence>